<proteinExistence type="predicted"/>
<dbReference type="Proteomes" id="UP001218218">
    <property type="component" value="Unassembled WGS sequence"/>
</dbReference>
<organism evidence="1 2">
    <name type="scientific">Mycena albidolilacea</name>
    <dbReference type="NCBI Taxonomy" id="1033008"/>
    <lineage>
        <taxon>Eukaryota</taxon>
        <taxon>Fungi</taxon>
        <taxon>Dikarya</taxon>
        <taxon>Basidiomycota</taxon>
        <taxon>Agaricomycotina</taxon>
        <taxon>Agaricomycetes</taxon>
        <taxon>Agaricomycetidae</taxon>
        <taxon>Agaricales</taxon>
        <taxon>Marasmiineae</taxon>
        <taxon>Mycenaceae</taxon>
        <taxon>Mycena</taxon>
    </lineage>
</organism>
<dbReference type="AlphaFoldDB" id="A0AAD7AMZ0"/>
<dbReference type="EMBL" id="JARIHO010000004">
    <property type="protein sequence ID" value="KAJ7363018.1"/>
    <property type="molecule type" value="Genomic_DNA"/>
</dbReference>
<reference evidence="1" key="1">
    <citation type="submission" date="2023-03" db="EMBL/GenBank/DDBJ databases">
        <title>Massive genome expansion in bonnet fungi (Mycena s.s.) driven by repeated elements and novel gene families across ecological guilds.</title>
        <authorList>
            <consortium name="Lawrence Berkeley National Laboratory"/>
            <person name="Harder C.B."/>
            <person name="Miyauchi S."/>
            <person name="Viragh M."/>
            <person name="Kuo A."/>
            <person name="Thoen E."/>
            <person name="Andreopoulos B."/>
            <person name="Lu D."/>
            <person name="Skrede I."/>
            <person name="Drula E."/>
            <person name="Henrissat B."/>
            <person name="Morin E."/>
            <person name="Kohler A."/>
            <person name="Barry K."/>
            <person name="LaButti K."/>
            <person name="Morin E."/>
            <person name="Salamov A."/>
            <person name="Lipzen A."/>
            <person name="Mereny Z."/>
            <person name="Hegedus B."/>
            <person name="Baldrian P."/>
            <person name="Stursova M."/>
            <person name="Weitz H."/>
            <person name="Taylor A."/>
            <person name="Grigoriev I.V."/>
            <person name="Nagy L.G."/>
            <person name="Martin F."/>
            <person name="Kauserud H."/>
        </authorList>
    </citation>
    <scope>NUCLEOTIDE SEQUENCE</scope>
    <source>
        <strain evidence="1">CBHHK002</strain>
    </source>
</reference>
<keyword evidence="2" id="KW-1185">Reference proteome</keyword>
<protein>
    <recommendedName>
        <fullName evidence="3">F-box domain-containing protein</fullName>
    </recommendedName>
</protein>
<evidence type="ECO:0000313" key="1">
    <source>
        <dbReference type="EMBL" id="KAJ7363018.1"/>
    </source>
</evidence>
<accession>A0AAD7AMZ0</accession>
<name>A0AAD7AMZ0_9AGAR</name>
<sequence length="168" mass="18652">MRDIQQLEDSSCSKRELIVREGGVRGEVEVREGGEGVEEVAGRVEANPEENMVDTGNPRQETGQLCIPPFKFHLFHQDHDMPLAGISDLPTEILVNIVEDSTISTETLYLLSLLSRGLYDIALPLYLQGHKIDLDTKPAIAQVWTSGATLQFQAPNESIARPIKSDHF</sequence>
<evidence type="ECO:0000313" key="2">
    <source>
        <dbReference type="Proteomes" id="UP001218218"/>
    </source>
</evidence>
<evidence type="ECO:0008006" key="3">
    <source>
        <dbReference type="Google" id="ProtNLM"/>
    </source>
</evidence>
<comment type="caution">
    <text evidence="1">The sequence shown here is derived from an EMBL/GenBank/DDBJ whole genome shotgun (WGS) entry which is preliminary data.</text>
</comment>
<gene>
    <name evidence="1" type="ORF">DFH08DRAFT_800018</name>
</gene>